<dbReference type="PROSITE" id="PS50181">
    <property type="entry name" value="FBOX"/>
    <property type="match status" value="1"/>
</dbReference>
<protein>
    <recommendedName>
        <fullName evidence="1">F-box domain-containing protein</fullName>
    </recommendedName>
</protein>
<dbReference type="Proteomes" id="UP000759537">
    <property type="component" value="Unassembled WGS sequence"/>
</dbReference>
<reference evidence="2" key="2">
    <citation type="journal article" date="2020" name="Nat. Commun.">
        <title>Large-scale genome sequencing of mycorrhizal fungi provides insights into the early evolution of symbiotic traits.</title>
        <authorList>
            <person name="Miyauchi S."/>
            <person name="Kiss E."/>
            <person name="Kuo A."/>
            <person name="Drula E."/>
            <person name="Kohler A."/>
            <person name="Sanchez-Garcia M."/>
            <person name="Morin E."/>
            <person name="Andreopoulos B."/>
            <person name="Barry K.W."/>
            <person name="Bonito G."/>
            <person name="Buee M."/>
            <person name="Carver A."/>
            <person name="Chen C."/>
            <person name="Cichocki N."/>
            <person name="Clum A."/>
            <person name="Culley D."/>
            <person name="Crous P.W."/>
            <person name="Fauchery L."/>
            <person name="Girlanda M."/>
            <person name="Hayes R.D."/>
            <person name="Keri Z."/>
            <person name="LaButti K."/>
            <person name="Lipzen A."/>
            <person name="Lombard V."/>
            <person name="Magnuson J."/>
            <person name="Maillard F."/>
            <person name="Murat C."/>
            <person name="Nolan M."/>
            <person name="Ohm R.A."/>
            <person name="Pangilinan J."/>
            <person name="Pereira M.F."/>
            <person name="Perotto S."/>
            <person name="Peter M."/>
            <person name="Pfister S."/>
            <person name="Riley R."/>
            <person name="Sitrit Y."/>
            <person name="Stielow J.B."/>
            <person name="Szollosi G."/>
            <person name="Zifcakova L."/>
            <person name="Stursova M."/>
            <person name="Spatafora J.W."/>
            <person name="Tedersoo L."/>
            <person name="Vaario L.M."/>
            <person name="Yamada A."/>
            <person name="Yan M."/>
            <person name="Wang P."/>
            <person name="Xu J."/>
            <person name="Bruns T."/>
            <person name="Baldrian P."/>
            <person name="Vilgalys R."/>
            <person name="Dunand C."/>
            <person name="Henrissat B."/>
            <person name="Grigoriev I.V."/>
            <person name="Hibbett D."/>
            <person name="Nagy L.G."/>
            <person name="Martin F.M."/>
        </authorList>
    </citation>
    <scope>NUCLEOTIDE SEQUENCE</scope>
    <source>
        <strain evidence="2">Prilba</strain>
    </source>
</reference>
<evidence type="ECO:0000259" key="1">
    <source>
        <dbReference type="PROSITE" id="PS50181"/>
    </source>
</evidence>
<dbReference type="Pfam" id="PF12937">
    <property type="entry name" value="F-box-like"/>
    <property type="match status" value="1"/>
</dbReference>
<evidence type="ECO:0000313" key="2">
    <source>
        <dbReference type="EMBL" id="KAF8481063.1"/>
    </source>
</evidence>
<accession>A0A9P5MXC8</accession>
<gene>
    <name evidence="2" type="ORF">DFH94DRAFT_629525</name>
</gene>
<dbReference type="InterPro" id="IPR036047">
    <property type="entry name" value="F-box-like_dom_sf"/>
</dbReference>
<dbReference type="EMBL" id="WHVB01000007">
    <property type="protein sequence ID" value="KAF8481063.1"/>
    <property type="molecule type" value="Genomic_DNA"/>
</dbReference>
<name>A0A9P5MXC8_9AGAM</name>
<dbReference type="SMART" id="SM00256">
    <property type="entry name" value="FBOX"/>
    <property type="match status" value="1"/>
</dbReference>
<dbReference type="InterPro" id="IPR001810">
    <property type="entry name" value="F-box_dom"/>
</dbReference>
<dbReference type="SUPFAM" id="SSF81383">
    <property type="entry name" value="F-box domain"/>
    <property type="match status" value="1"/>
</dbReference>
<keyword evidence="3" id="KW-1185">Reference proteome</keyword>
<organism evidence="2 3">
    <name type="scientific">Russula ochroleuca</name>
    <dbReference type="NCBI Taxonomy" id="152965"/>
    <lineage>
        <taxon>Eukaryota</taxon>
        <taxon>Fungi</taxon>
        <taxon>Dikarya</taxon>
        <taxon>Basidiomycota</taxon>
        <taxon>Agaricomycotina</taxon>
        <taxon>Agaricomycetes</taxon>
        <taxon>Russulales</taxon>
        <taxon>Russulaceae</taxon>
        <taxon>Russula</taxon>
    </lineage>
</organism>
<evidence type="ECO:0000313" key="3">
    <source>
        <dbReference type="Proteomes" id="UP000759537"/>
    </source>
</evidence>
<reference evidence="2" key="1">
    <citation type="submission" date="2019-10" db="EMBL/GenBank/DDBJ databases">
        <authorList>
            <consortium name="DOE Joint Genome Institute"/>
            <person name="Kuo A."/>
            <person name="Miyauchi S."/>
            <person name="Kiss E."/>
            <person name="Drula E."/>
            <person name="Kohler A."/>
            <person name="Sanchez-Garcia M."/>
            <person name="Andreopoulos B."/>
            <person name="Barry K.W."/>
            <person name="Bonito G."/>
            <person name="Buee M."/>
            <person name="Carver A."/>
            <person name="Chen C."/>
            <person name="Cichocki N."/>
            <person name="Clum A."/>
            <person name="Culley D."/>
            <person name="Crous P.W."/>
            <person name="Fauchery L."/>
            <person name="Girlanda M."/>
            <person name="Hayes R."/>
            <person name="Keri Z."/>
            <person name="LaButti K."/>
            <person name="Lipzen A."/>
            <person name="Lombard V."/>
            <person name="Magnuson J."/>
            <person name="Maillard F."/>
            <person name="Morin E."/>
            <person name="Murat C."/>
            <person name="Nolan M."/>
            <person name="Ohm R."/>
            <person name="Pangilinan J."/>
            <person name="Pereira M."/>
            <person name="Perotto S."/>
            <person name="Peter M."/>
            <person name="Riley R."/>
            <person name="Sitrit Y."/>
            <person name="Stielow B."/>
            <person name="Szollosi G."/>
            <person name="Zifcakova L."/>
            <person name="Stursova M."/>
            <person name="Spatafora J.W."/>
            <person name="Tedersoo L."/>
            <person name="Vaario L.-M."/>
            <person name="Yamada A."/>
            <person name="Yan M."/>
            <person name="Wang P."/>
            <person name="Xu J."/>
            <person name="Bruns T."/>
            <person name="Baldrian P."/>
            <person name="Vilgalys R."/>
            <person name="Henrissat B."/>
            <person name="Grigoriev I.V."/>
            <person name="Hibbett D."/>
            <person name="Nagy L.G."/>
            <person name="Martin F.M."/>
        </authorList>
    </citation>
    <scope>NUCLEOTIDE SEQUENCE</scope>
    <source>
        <strain evidence="2">Prilba</strain>
    </source>
</reference>
<sequence>MPWAALPVELIVRILEALDPHALLNCRRVIRLLKSVVDETVTLQYHIALHSSGMVDGPPGLLSPSERLSLLRSYETSWKNMDWNEHTSLPVPDGSLWELCGNVWAHSRGDNAIDFVQIPSRLRGIPLCQWTLRLDFPLRDFCMDPSQDLLVTIGRATSASLHYQTRLLTLSTGEEHRLARDTATLEYLPAGPRIHWSYSIRISGDYVAILFINNGDGGDDDDEGDGNELVVWNWKTGVQNLRVTLVCMISFIFLGNDFILVSTSTSPPLDYEQPSLLLYSLDQTHVRGVETPNPHLLRFLFPTRPPTYGHSVISLTSDPSPGWSTSPSLQVPFQNPRDERIIAFSRFYRGFPSSETFLIPASTLLEHISDTKIEGEGCEPLDIQWKSWGPTSPVPLQGRWSVFTCFVFGMRHILPGAALRDDRQVGIVRDLCPRRCMRASEEEREESNALHYAMKSKEPYPRSIVKCVNLPRSIDVSSDVKLMISEDGIVAFEVSCMRGWVSMVAQLMPSIGLQHDTTGNKQIHFLTF</sequence>
<dbReference type="OrthoDB" id="2745718at2759"/>
<feature type="domain" description="F-box" evidence="1">
    <location>
        <begin position="1"/>
        <end position="46"/>
    </location>
</feature>
<comment type="caution">
    <text evidence="2">The sequence shown here is derived from an EMBL/GenBank/DDBJ whole genome shotgun (WGS) entry which is preliminary data.</text>
</comment>
<proteinExistence type="predicted"/>
<dbReference type="AlphaFoldDB" id="A0A9P5MXC8"/>